<evidence type="ECO:0000313" key="7">
    <source>
        <dbReference type="EMBL" id="RHD04635.1"/>
    </source>
</evidence>
<accession>A0A414D5E0</accession>
<dbReference type="AlphaFoldDB" id="A0A414D5E0"/>
<dbReference type="EMBL" id="QSIR01000018">
    <property type="protein sequence ID" value="RHD04635.1"/>
    <property type="molecule type" value="Genomic_DNA"/>
</dbReference>
<dbReference type="NCBIfam" id="TIGR01593">
    <property type="entry name" value="holin_tox_secr"/>
    <property type="match status" value="1"/>
</dbReference>
<dbReference type="InterPro" id="IPR006480">
    <property type="entry name" value="Phage_holin_4_1"/>
</dbReference>
<reference evidence="7 8" key="1">
    <citation type="submission" date="2018-08" db="EMBL/GenBank/DDBJ databases">
        <title>A genome reference for cultivated species of the human gut microbiota.</title>
        <authorList>
            <person name="Zou Y."/>
            <person name="Xue W."/>
            <person name="Luo G."/>
        </authorList>
    </citation>
    <scope>NUCLEOTIDE SEQUENCE [LARGE SCALE GENOMIC DNA]</scope>
    <source>
        <strain evidence="7 8">AM32-6</strain>
    </source>
</reference>
<evidence type="ECO:0000313" key="8">
    <source>
        <dbReference type="Proteomes" id="UP000284472"/>
    </source>
</evidence>
<dbReference type="Proteomes" id="UP001297370">
    <property type="component" value="Unassembled WGS sequence"/>
</dbReference>
<evidence type="ECO:0000256" key="2">
    <source>
        <dbReference type="ARBA" id="ARBA00022692"/>
    </source>
</evidence>
<feature type="transmembrane region" description="Helical" evidence="5">
    <location>
        <begin position="66"/>
        <end position="86"/>
    </location>
</feature>
<keyword evidence="3 5" id="KW-1133">Transmembrane helix</keyword>
<dbReference type="EMBL" id="JAJBOM010000024">
    <property type="protein sequence ID" value="MCB5620349.1"/>
    <property type="molecule type" value="Genomic_DNA"/>
</dbReference>
<dbReference type="Pfam" id="PF05105">
    <property type="entry name" value="Phage_holin_4_1"/>
    <property type="match status" value="1"/>
</dbReference>
<reference evidence="6" key="2">
    <citation type="submission" date="2021-10" db="EMBL/GenBank/DDBJ databases">
        <title>Collection of gut derived symbiotic bacterial strains cultured from healthy donors.</title>
        <authorList>
            <person name="Lin H."/>
            <person name="Littmann E."/>
            <person name="Claire K."/>
            <person name="Pamer E."/>
        </authorList>
    </citation>
    <scope>NUCLEOTIDE SEQUENCE</scope>
    <source>
        <strain evidence="6">MSK.23.18</strain>
    </source>
</reference>
<comment type="subcellular location">
    <subcellularLocation>
        <location evidence="1">Membrane</location>
        <topology evidence="1">Multi-pass membrane protein</topology>
    </subcellularLocation>
</comment>
<dbReference type="Proteomes" id="UP000284472">
    <property type="component" value="Unassembled WGS sequence"/>
</dbReference>
<evidence type="ECO:0000313" key="6">
    <source>
        <dbReference type="EMBL" id="MCB5620349.1"/>
    </source>
</evidence>
<evidence type="ECO:0000256" key="1">
    <source>
        <dbReference type="ARBA" id="ARBA00004141"/>
    </source>
</evidence>
<organism evidence="7 8">
    <name type="scientific">Mediterraneibacter gnavus</name>
    <name type="common">Ruminococcus gnavus</name>
    <dbReference type="NCBI Taxonomy" id="33038"/>
    <lineage>
        <taxon>Bacteria</taxon>
        <taxon>Bacillati</taxon>
        <taxon>Bacillota</taxon>
        <taxon>Clostridia</taxon>
        <taxon>Lachnospirales</taxon>
        <taxon>Lachnospiraceae</taxon>
        <taxon>Mediterraneibacter</taxon>
    </lineage>
</organism>
<sequence>MKNIVDFNIVESVASGTIAFFFGNWDFLLKSILVLVILDVITGWIKAICNHNLSSDVGFKGVLKKIVIFIIIVLANIIQSLLSQKIPLRETVIMFYILNESLSILENAAYFIPIPKKLKEALEQLKEHEDL</sequence>
<evidence type="ECO:0000256" key="3">
    <source>
        <dbReference type="ARBA" id="ARBA00022989"/>
    </source>
</evidence>
<dbReference type="GO" id="GO:0016020">
    <property type="term" value="C:membrane"/>
    <property type="evidence" value="ECO:0007669"/>
    <property type="project" value="UniProtKB-SubCell"/>
</dbReference>
<keyword evidence="4 5" id="KW-0472">Membrane</keyword>
<dbReference type="RefSeq" id="WP_117994784.1">
    <property type="nucleotide sequence ID" value="NZ_BAABXJ010000001.1"/>
</dbReference>
<proteinExistence type="predicted"/>
<protein>
    <submittedName>
        <fullName evidence="6 7">Holin</fullName>
    </submittedName>
</protein>
<evidence type="ECO:0000256" key="4">
    <source>
        <dbReference type="ARBA" id="ARBA00023136"/>
    </source>
</evidence>
<name>A0A414D5E0_MEDGN</name>
<keyword evidence="2 5" id="KW-0812">Transmembrane</keyword>
<evidence type="ECO:0000256" key="5">
    <source>
        <dbReference type="SAM" id="Phobius"/>
    </source>
</evidence>
<comment type="caution">
    <text evidence="7">The sequence shown here is derived from an EMBL/GenBank/DDBJ whole genome shotgun (WGS) entry which is preliminary data.</text>
</comment>
<gene>
    <name evidence="7" type="ORF">DW812_11830</name>
    <name evidence="6" type="ORF">LIQ08_14490</name>
</gene>